<dbReference type="CDD" id="cd00885">
    <property type="entry name" value="cinA"/>
    <property type="match status" value="1"/>
</dbReference>
<dbReference type="Pfam" id="PF00994">
    <property type="entry name" value="MoCF_biosynth"/>
    <property type="match status" value="1"/>
</dbReference>
<accession>A0A1Y1Z5U8</accession>
<protein>
    <submittedName>
        <fullName evidence="2">Molybdopterin binding protein</fullName>
    </submittedName>
</protein>
<dbReference type="SMART" id="SM00852">
    <property type="entry name" value="MoCF_biosynth"/>
    <property type="match status" value="1"/>
</dbReference>
<dbReference type="InParanoid" id="A0A1Y1Z5U8"/>
<dbReference type="STRING" id="1314790.A0A1Y1Z5U8"/>
<sequence length="261" mass="29441">MSTNTTTTGCIKTAAACIIGDEILSGKTRDTNTNFLAKYLFDLGIDLRRVEVIPDVEEDIVETVTRLSRKFDVVFTSGGIGPTHDDITYSSIATAYGDTVEYHEDTMRRMLRISPHLELTEARKRMALLPSRSEVFFPSEEFWVPLAVVNQNIHILPGVPRIFQQLLTDFRPQFETLASGQKFHRKLVGTMWAESKIAKILRDAQEELGERAKIGSYPKWNNSKVNVVISFVGKDEGLLEEYAKKIALLVDGFEITEEHDA</sequence>
<dbReference type="PANTHER" id="PTHR47675:SF1">
    <property type="entry name" value="MOLYBDOPTERIN BINDING DOMAIN PROTEIN (AFU_ORTHOLOGUE AFUA_5G11210)"/>
    <property type="match status" value="1"/>
</dbReference>
<dbReference type="SUPFAM" id="SSF53218">
    <property type="entry name" value="Molybdenum cofactor biosynthesis proteins"/>
    <property type="match status" value="1"/>
</dbReference>
<reference evidence="2 3" key="1">
    <citation type="submission" date="2016-07" db="EMBL/GenBank/DDBJ databases">
        <title>Pervasive Adenine N6-methylation of Active Genes in Fungi.</title>
        <authorList>
            <consortium name="DOE Joint Genome Institute"/>
            <person name="Mondo S.J."/>
            <person name="Dannebaum R.O."/>
            <person name="Kuo R.C."/>
            <person name="Labutti K."/>
            <person name="Haridas S."/>
            <person name="Kuo A."/>
            <person name="Salamov A."/>
            <person name="Ahrendt S.R."/>
            <person name="Lipzen A."/>
            <person name="Sullivan W."/>
            <person name="Andreopoulos W.B."/>
            <person name="Clum A."/>
            <person name="Lindquist E."/>
            <person name="Daum C."/>
            <person name="Ramamoorthy G.K."/>
            <person name="Gryganskyi A."/>
            <person name="Culley D."/>
            <person name="Magnuson J.K."/>
            <person name="James T.Y."/>
            <person name="O'Malley M.A."/>
            <person name="Stajich J.E."/>
            <person name="Spatafora J.W."/>
            <person name="Visel A."/>
            <person name="Grigoriev I.V."/>
        </authorList>
    </citation>
    <scope>NUCLEOTIDE SEQUENCE [LARGE SCALE GENOMIC DNA]</scope>
    <source>
        <strain evidence="2 3">CBS 931.73</strain>
    </source>
</reference>
<evidence type="ECO:0000313" key="2">
    <source>
        <dbReference type="EMBL" id="ORY05639.1"/>
    </source>
</evidence>
<evidence type="ECO:0000313" key="3">
    <source>
        <dbReference type="Proteomes" id="UP000193498"/>
    </source>
</evidence>
<proteinExistence type="predicted"/>
<dbReference type="InterPro" id="IPR036425">
    <property type="entry name" value="MoaB/Mog-like_dom_sf"/>
</dbReference>
<feature type="domain" description="MoaB/Mog" evidence="1">
    <location>
        <begin position="15"/>
        <end position="177"/>
    </location>
</feature>
<comment type="caution">
    <text evidence="2">The sequence shown here is derived from an EMBL/GenBank/DDBJ whole genome shotgun (WGS) entry which is preliminary data.</text>
</comment>
<evidence type="ECO:0000259" key="1">
    <source>
        <dbReference type="SMART" id="SM00852"/>
    </source>
</evidence>
<keyword evidence="3" id="KW-1185">Reference proteome</keyword>
<organism evidence="2 3">
    <name type="scientific">Basidiobolus meristosporus CBS 931.73</name>
    <dbReference type="NCBI Taxonomy" id="1314790"/>
    <lineage>
        <taxon>Eukaryota</taxon>
        <taxon>Fungi</taxon>
        <taxon>Fungi incertae sedis</taxon>
        <taxon>Zoopagomycota</taxon>
        <taxon>Entomophthoromycotina</taxon>
        <taxon>Basidiobolomycetes</taxon>
        <taxon>Basidiobolales</taxon>
        <taxon>Basidiobolaceae</taxon>
        <taxon>Basidiobolus</taxon>
    </lineage>
</organism>
<gene>
    <name evidence="2" type="ORF">K493DRAFT_310891</name>
</gene>
<dbReference type="AlphaFoldDB" id="A0A1Y1Z5U8"/>
<dbReference type="EMBL" id="MCFE01000023">
    <property type="protein sequence ID" value="ORY05639.1"/>
    <property type="molecule type" value="Genomic_DNA"/>
</dbReference>
<dbReference type="InterPro" id="IPR056596">
    <property type="entry name" value="FLAD1_M"/>
</dbReference>
<dbReference type="GO" id="GO:0042726">
    <property type="term" value="P:flavin-containing compound metabolic process"/>
    <property type="evidence" value="ECO:0007669"/>
    <property type="project" value="TreeGrafter"/>
</dbReference>
<dbReference type="OrthoDB" id="448496at2759"/>
<dbReference type="Pfam" id="PF24102">
    <property type="entry name" value="FLAD1_M"/>
    <property type="match status" value="1"/>
</dbReference>
<dbReference type="Proteomes" id="UP000193498">
    <property type="component" value="Unassembled WGS sequence"/>
</dbReference>
<dbReference type="GO" id="GO:0047884">
    <property type="term" value="F:FAD diphosphatase activity"/>
    <property type="evidence" value="ECO:0007669"/>
    <property type="project" value="TreeGrafter"/>
</dbReference>
<name>A0A1Y1Z5U8_9FUNG</name>
<dbReference type="Gene3D" id="3.40.980.10">
    <property type="entry name" value="MoaB/Mog-like domain"/>
    <property type="match status" value="1"/>
</dbReference>
<dbReference type="InterPro" id="IPR001453">
    <property type="entry name" value="MoaB/Mog_dom"/>
</dbReference>
<dbReference type="PANTHER" id="PTHR47675">
    <property type="entry name" value="MOLYBDOPTERIN BINDING DOMAIN PROTEIN (AFU_ORTHOLOGUE AFUA_5G11210)"/>
    <property type="match status" value="1"/>
</dbReference>